<evidence type="ECO:0000256" key="1">
    <source>
        <dbReference type="SAM" id="MobiDB-lite"/>
    </source>
</evidence>
<dbReference type="Proteomes" id="UP000192652">
    <property type="component" value="Unassembled WGS sequence"/>
</dbReference>
<reference evidence="2 3" key="1">
    <citation type="journal article" date="2017" name="Antonie Van Leeuwenhoek">
        <title>Rhizobium rhizosphaerae sp. nov., a novel species isolated from rice rhizosphere.</title>
        <authorList>
            <person name="Zhao J.J."/>
            <person name="Zhang J."/>
            <person name="Zhang R.J."/>
            <person name="Zhang C.W."/>
            <person name="Yin H.Q."/>
            <person name="Zhang X.X."/>
        </authorList>
    </citation>
    <scope>NUCLEOTIDE SEQUENCE [LARGE SCALE GENOMIC DNA]</scope>
    <source>
        <strain evidence="2 3">RD15</strain>
    </source>
</reference>
<proteinExistence type="predicted"/>
<organism evidence="2 3">
    <name type="scientific">Xaviernesmea rhizosphaerae</name>
    <dbReference type="NCBI Taxonomy" id="1672749"/>
    <lineage>
        <taxon>Bacteria</taxon>
        <taxon>Pseudomonadati</taxon>
        <taxon>Pseudomonadota</taxon>
        <taxon>Alphaproteobacteria</taxon>
        <taxon>Hyphomicrobiales</taxon>
        <taxon>Rhizobiaceae</taxon>
        <taxon>Rhizobium/Agrobacterium group</taxon>
        <taxon>Xaviernesmea</taxon>
    </lineage>
</organism>
<comment type="caution">
    <text evidence="2">The sequence shown here is derived from an EMBL/GenBank/DDBJ whole genome shotgun (WGS) entry which is preliminary data.</text>
</comment>
<gene>
    <name evidence="2" type="ORF">BTR14_03195</name>
</gene>
<dbReference type="Pfam" id="PF13730">
    <property type="entry name" value="HTH_36"/>
    <property type="match status" value="1"/>
</dbReference>
<evidence type="ECO:0008006" key="4">
    <source>
        <dbReference type="Google" id="ProtNLM"/>
    </source>
</evidence>
<accession>A0ABX3PHQ8</accession>
<keyword evidence="3" id="KW-1185">Reference proteome</keyword>
<feature type="region of interest" description="Disordered" evidence="1">
    <location>
        <begin position="109"/>
        <end position="141"/>
    </location>
</feature>
<dbReference type="EMBL" id="MSPX01000002">
    <property type="protein sequence ID" value="OQP87588.1"/>
    <property type="molecule type" value="Genomic_DNA"/>
</dbReference>
<evidence type="ECO:0000313" key="2">
    <source>
        <dbReference type="EMBL" id="OQP87588.1"/>
    </source>
</evidence>
<protein>
    <recommendedName>
        <fullName evidence="4">Helix-turn-helix domain-containing protein</fullName>
    </recommendedName>
</protein>
<evidence type="ECO:0000313" key="3">
    <source>
        <dbReference type="Proteomes" id="UP000192652"/>
    </source>
</evidence>
<name>A0ABX3PHQ8_9HYPH</name>
<dbReference type="RefSeq" id="WP_081173758.1">
    <property type="nucleotide sequence ID" value="NZ_MSPX01000002.1"/>
</dbReference>
<sequence>MSEAPKKGQKTQALYALHWMPGLSPSARRVAAWLVWHANGRTGRCDPGQSRLIAETGLSERSVRNAVKELIETRVLRRELRGTRSSAYQLQWSELSNVTSRYEANAAQYENGRGRNLPQGGAETCRSEGQEPAPKLSEGNSVNEPMFRVGTILANGAPEQRGEEKGGDLLSIRYDEAFLAVLDRRISSGELFDRDISDRLYERLEAIVESGDAQSGDPVAGRAYRLLAETIICREDVA</sequence>